<evidence type="ECO:0000256" key="1">
    <source>
        <dbReference type="SAM" id="Coils"/>
    </source>
</evidence>
<feature type="coiled-coil region" evidence="1">
    <location>
        <begin position="157"/>
        <end position="184"/>
    </location>
</feature>
<organism evidence="3 4">
    <name type="scientific">Calothrix parietina FACHB-288</name>
    <dbReference type="NCBI Taxonomy" id="2692896"/>
    <lineage>
        <taxon>Bacteria</taxon>
        <taxon>Bacillati</taxon>
        <taxon>Cyanobacteriota</taxon>
        <taxon>Cyanophyceae</taxon>
        <taxon>Nostocales</taxon>
        <taxon>Calotrichaceae</taxon>
        <taxon>Calothrix</taxon>
    </lineage>
</organism>
<dbReference type="PROSITE" id="PS51688">
    <property type="entry name" value="ICA"/>
    <property type="match status" value="1"/>
</dbReference>
<keyword evidence="1" id="KW-0175">Coiled coil</keyword>
<sequence>MLSNSQNLTSTESLIADLNDQELADCVGGCDIAVTLGEQEVATVPLVESKLLGYTSINAGVKIINQALDLGVTYDPNGSKRFLSDRNVKEAVAEIDVHDILKGIVDLPITTWKYKNQDETIRHIGPMAQDFAATFNCGESDRFINAVDANGVALAAIQALYQLMQQKDSQIRELQIQLLQLQQQITDK</sequence>
<feature type="domain" description="Peptidase S74" evidence="2">
    <location>
        <begin position="84"/>
        <end position="178"/>
    </location>
</feature>
<accession>A0ABR8A7E2</accession>
<dbReference type="Pfam" id="PF13884">
    <property type="entry name" value="Peptidase_S74"/>
    <property type="match status" value="1"/>
</dbReference>
<evidence type="ECO:0000259" key="2">
    <source>
        <dbReference type="PROSITE" id="PS51688"/>
    </source>
</evidence>
<proteinExistence type="predicted"/>
<comment type="caution">
    <text evidence="3">The sequence shown here is derived from an EMBL/GenBank/DDBJ whole genome shotgun (WGS) entry which is preliminary data.</text>
</comment>
<protein>
    <submittedName>
        <fullName evidence="3">Tail fiber domain-containing protein</fullName>
    </submittedName>
</protein>
<dbReference type="InterPro" id="IPR030392">
    <property type="entry name" value="S74_ICA"/>
</dbReference>
<evidence type="ECO:0000313" key="4">
    <source>
        <dbReference type="Proteomes" id="UP000658514"/>
    </source>
</evidence>
<gene>
    <name evidence="3" type="ORF">H6G24_04255</name>
</gene>
<dbReference type="Proteomes" id="UP000658514">
    <property type="component" value="Unassembled WGS sequence"/>
</dbReference>
<evidence type="ECO:0000313" key="3">
    <source>
        <dbReference type="EMBL" id="MBD2194707.1"/>
    </source>
</evidence>
<reference evidence="3 4" key="1">
    <citation type="journal article" date="2020" name="ISME J.">
        <title>Comparative genomics reveals insights into cyanobacterial evolution and habitat adaptation.</title>
        <authorList>
            <person name="Chen M.Y."/>
            <person name="Teng W.K."/>
            <person name="Zhao L."/>
            <person name="Hu C.X."/>
            <person name="Zhou Y.K."/>
            <person name="Han B.P."/>
            <person name="Song L.R."/>
            <person name="Shu W.S."/>
        </authorList>
    </citation>
    <scope>NUCLEOTIDE SEQUENCE [LARGE SCALE GENOMIC DNA]</scope>
    <source>
        <strain evidence="3 4">FACHB-288</strain>
    </source>
</reference>
<name>A0ABR8A7E2_9CYAN</name>
<keyword evidence="4" id="KW-1185">Reference proteome</keyword>
<dbReference type="RefSeq" id="WP_190542002.1">
    <property type="nucleotide sequence ID" value="NZ_CAWPNO010000084.1"/>
</dbReference>
<dbReference type="EMBL" id="JACJQH010000005">
    <property type="protein sequence ID" value="MBD2194707.1"/>
    <property type="molecule type" value="Genomic_DNA"/>
</dbReference>